<dbReference type="RefSeq" id="WP_091507141.1">
    <property type="nucleotide sequence ID" value="NZ_FOLE01000001.1"/>
</dbReference>
<dbReference type="GO" id="GO:0005975">
    <property type="term" value="P:carbohydrate metabolic process"/>
    <property type="evidence" value="ECO:0007669"/>
    <property type="project" value="InterPro"/>
</dbReference>
<dbReference type="InterPro" id="IPR052182">
    <property type="entry name" value="Glycogen/Maltodextrin_Phosph"/>
</dbReference>
<dbReference type="GO" id="GO:0030170">
    <property type="term" value="F:pyridoxal phosphate binding"/>
    <property type="evidence" value="ECO:0007669"/>
    <property type="project" value="InterPro"/>
</dbReference>
<dbReference type="PANTHER" id="PTHR42655:SF1">
    <property type="entry name" value="GLYCOGEN PHOSPHORYLASE"/>
    <property type="match status" value="1"/>
</dbReference>
<protein>
    <submittedName>
        <fullName evidence="2">Starch phosphorylase</fullName>
    </submittedName>
</protein>
<dbReference type="Gene3D" id="3.40.50.2000">
    <property type="entry name" value="Glycogen Phosphorylase B"/>
    <property type="match status" value="2"/>
</dbReference>
<dbReference type="Proteomes" id="UP000199514">
    <property type="component" value="Unassembled WGS sequence"/>
</dbReference>
<evidence type="ECO:0000256" key="1">
    <source>
        <dbReference type="ARBA" id="ARBA00006047"/>
    </source>
</evidence>
<dbReference type="AlphaFoldDB" id="A0A1I1EA47"/>
<dbReference type="SUPFAM" id="SSF53756">
    <property type="entry name" value="UDP-Glycosyltransferase/glycogen phosphorylase"/>
    <property type="match status" value="1"/>
</dbReference>
<sequence length="548" mass="62196">MDANKLHPYPINPKYSKRVAYFSMEYAIDQALKTYSGGLGFLAGSHMHSAYDLKQNVIGIGILWKFGYYDQVRNADNSMGVLFQEKIYSFLEDSGIMVPVYINKHQVYVKALYLPPHVFGTAPLFFLTTDIPENDYLAQTITYKLYDADTAARIAQNIVLGIGGAKVIEALGGAEIYHMNEAHALPLIFHLYNQLGQSSDAIRQKLVFTTHTPEKAGNEEHDIFLLDKMGFFGSLSLDEARAITGENGQMFNHSLVALRFAKVANGVSQLHGRVSREMWKNYVGVCEIKAITNSQNSTYWSDKAMNEALADGDDDRLKHRKKHLKKRLIQLIADQTGKMFDKDAIIIVWARRFAEYKRADLIKRDITRFNKLISQTDKKVQIVWAGKPYPSDYNAISLFNHLVQSSKHLPNCAVLTGYELGLSSLLKKGADVWLNTPRRPREASGTSGMSAAMNGAVNLTISDGWIPEFARHGENAFVLPIADTRQPIDQQDNFDNQNLMDMLENDILPLYYDKPDQWFEIVKNSMRDVMPYFDSARMADEYYELYNQ</sequence>
<organism evidence="2 3">
    <name type="scientific">Flexibacter flexilis DSM 6793</name>
    <dbReference type="NCBI Taxonomy" id="927664"/>
    <lineage>
        <taxon>Bacteria</taxon>
        <taxon>Pseudomonadati</taxon>
        <taxon>Bacteroidota</taxon>
        <taxon>Cytophagia</taxon>
        <taxon>Cytophagales</taxon>
        <taxon>Flexibacteraceae</taxon>
        <taxon>Flexibacter</taxon>
    </lineage>
</organism>
<proteinExistence type="inferred from homology"/>
<reference evidence="2 3" key="1">
    <citation type="submission" date="2016-10" db="EMBL/GenBank/DDBJ databases">
        <authorList>
            <person name="de Groot N.N."/>
        </authorList>
    </citation>
    <scope>NUCLEOTIDE SEQUENCE [LARGE SCALE GENOMIC DNA]</scope>
    <source>
        <strain evidence="2 3">DSM 6793</strain>
    </source>
</reference>
<gene>
    <name evidence="2" type="ORF">SAMN05421780_101633</name>
</gene>
<dbReference type="EMBL" id="FOLE01000001">
    <property type="protein sequence ID" value="SFB82218.1"/>
    <property type="molecule type" value="Genomic_DNA"/>
</dbReference>
<keyword evidence="3" id="KW-1185">Reference proteome</keyword>
<dbReference type="OrthoDB" id="9760804at2"/>
<comment type="similarity">
    <text evidence="1">Belongs to the glycogen phosphorylase family.</text>
</comment>
<accession>A0A1I1EA47</accession>
<dbReference type="GO" id="GO:0008184">
    <property type="term" value="F:glycogen phosphorylase activity"/>
    <property type="evidence" value="ECO:0007669"/>
    <property type="project" value="InterPro"/>
</dbReference>
<dbReference type="Pfam" id="PF00343">
    <property type="entry name" value="Phosphorylase"/>
    <property type="match status" value="1"/>
</dbReference>
<evidence type="ECO:0000313" key="2">
    <source>
        <dbReference type="EMBL" id="SFB82218.1"/>
    </source>
</evidence>
<dbReference type="STRING" id="927664.SAMN05421780_101633"/>
<dbReference type="InterPro" id="IPR000811">
    <property type="entry name" value="Glyco_trans_35"/>
</dbReference>
<dbReference type="PANTHER" id="PTHR42655">
    <property type="entry name" value="GLYCOGEN PHOSPHORYLASE"/>
    <property type="match status" value="1"/>
</dbReference>
<dbReference type="InterPro" id="IPR011834">
    <property type="entry name" value="Agluc_phsphrylas"/>
</dbReference>
<name>A0A1I1EA47_9BACT</name>
<dbReference type="NCBIfam" id="TIGR02094">
    <property type="entry name" value="more_P_ylases"/>
    <property type="match status" value="2"/>
</dbReference>
<evidence type="ECO:0000313" key="3">
    <source>
        <dbReference type="Proteomes" id="UP000199514"/>
    </source>
</evidence>